<reference evidence="2 3" key="1">
    <citation type="submission" date="2011-02" db="EMBL/GenBank/DDBJ databases">
        <authorList>
            <person name="Nelson K.E."/>
            <person name="Sutton G."/>
            <person name="Torralba M."/>
            <person name="Durkin S."/>
            <person name="Harkins D."/>
            <person name="Montgomery R."/>
            <person name="Ziemer C."/>
            <person name="Klaassens E."/>
            <person name="Ocuiv P."/>
            <person name="Morrison M."/>
        </authorList>
    </citation>
    <scope>NUCLEOTIDE SEQUENCE [LARGE SCALE GENOMIC DNA]</scope>
    <source>
        <strain evidence="2 3">8</strain>
    </source>
</reference>
<sequence>MENKTKKISFAYAFPIALIAAGLLCAAVFIVIAMIGYDVRIKLYNDIGALPWKDPEINISAEKSERYTDDEIQLAIDAAIKTYKRDWHTYNGVYMLELYYDDAFSENHRNDNVGDWIYLKSVVYTGYADTVDEKFRGKLHSEAYWAVEQLSDGSWICHGCGELEKDE</sequence>
<evidence type="ECO:0000313" key="3">
    <source>
        <dbReference type="Proteomes" id="UP000004259"/>
    </source>
</evidence>
<dbReference type="RefSeq" id="WP_002847037.1">
    <property type="nucleotide sequence ID" value="NZ_ADKM02000018.1"/>
</dbReference>
<dbReference type="Proteomes" id="UP000004259">
    <property type="component" value="Unassembled WGS sequence"/>
</dbReference>
<dbReference type="OrthoDB" id="1820927at2"/>
<proteinExistence type="predicted"/>
<dbReference type="AlphaFoldDB" id="E9S806"/>
<accession>E9S806</accession>
<name>E9S806_RUMAL</name>
<protein>
    <submittedName>
        <fullName evidence="2">Conserved domain protein</fullName>
    </submittedName>
</protein>
<organism evidence="2 3">
    <name type="scientific">Ruminococcus albus 8</name>
    <dbReference type="NCBI Taxonomy" id="246199"/>
    <lineage>
        <taxon>Bacteria</taxon>
        <taxon>Bacillati</taxon>
        <taxon>Bacillota</taxon>
        <taxon>Clostridia</taxon>
        <taxon>Eubacteriales</taxon>
        <taxon>Oscillospiraceae</taxon>
        <taxon>Ruminococcus</taxon>
    </lineage>
</organism>
<keyword evidence="1" id="KW-1133">Transmembrane helix</keyword>
<keyword evidence="1" id="KW-0812">Transmembrane</keyword>
<gene>
    <name evidence="2" type="ORF">CUS_7381</name>
</gene>
<feature type="transmembrane region" description="Helical" evidence="1">
    <location>
        <begin position="12"/>
        <end position="37"/>
    </location>
</feature>
<dbReference type="EMBL" id="ADKM02000018">
    <property type="protein sequence ID" value="EGC04588.1"/>
    <property type="molecule type" value="Genomic_DNA"/>
</dbReference>
<evidence type="ECO:0000313" key="2">
    <source>
        <dbReference type="EMBL" id="EGC04588.1"/>
    </source>
</evidence>
<keyword evidence="1" id="KW-0472">Membrane</keyword>
<evidence type="ECO:0000256" key="1">
    <source>
        <dbReference type="SAM" id="Phobius"/>
    </source>
</evidence>
<keyword evidence="3" id="KW-1185">Reference proteome</keyword>
<comment type="caution">
    <text evidence="2">The sequence shown here is derived from an EMBL/GenBank/DDBJ whole genome shotgun (WGS) entry which is preliminary data.</text>
</comment>